<accession>A0ABN9P0W3</accession>
<dbReference type="Gene3D" id="3.30.70.2970">
    <property type="entry name" value="Protein of unknown function (DUF541), domain 2"/>
    <property type="match status" value="1"/>
</dbReference>
<proteinExistence type="predicted"/>
<name>A0ABN9P0W3_9MYCO</name>
<dbReference type="RefSeq" id="WP_316515991.1">
    <property type="nucleotide sequence ID" value="NZ_OY726395.1"/>
</dbReference>
<reference evidence="1 2" key="1">
    <citation type="submission" date="2023-08" db="EMBL/GenBank/DDBJ databases">
        <authorList>
            <person name="Folkvardsen B D."/>
            <person name="Norman A."/>
        </authorList>
    </citation>
    <scope>NUCLEOTIDE SEQUENCE [LARGE SCALE GENOMIC DNA]</scope>
    <source>
        <strain evidence="1 2">Mu0050</strain>
    </source>
</reference>
<protein>
    <submittedName>
        <fullName evidence="1">SIMPL domain-containing protein</fullName>
    </submittedName>
</protein>
<dbReference type="Pfam" id="PF04402">
    <property type="entry name" value="SIMPL"/>
    <property type="match status" value="1"/>
</dbReference>
<evidence type="ECO:0000313" key="1">
    <source>
        <dbReference type="EMBL" id="CAJ1581736.1"/>
    </source>
</evidence>
<sequence length="217" mass="24209">MHPLEIIVRGQARQRYPAERATVGLSATLEGADRDDVYRRAVAVAEPLGADLRRLQEAEAVTRWSSDQLRVFSYRPYSETRTRRPRYRAAIAFDAEFVDFEQLSAFLDRWASSEGIEVGYTHWDVTEDNRRRYEAQLRREAVGDATLKAQAYAEAAGRGQVTAVQLSDPDMLDSGHRSARAFQLAAAPVGGAPAPELDLRPDDITLAVSVDARFLAE</sequence>
<organism evidence="1 2">
    <name type="scientific">[Mycobacterium] wendilense</name>
    <dbReference type="NCBI Taxonomy" id="3064284"/>
    <lineage>
        <taxon>Bacteria</taxon>
        <taxon>Bacillati</taxon>
        <taxon>Actinomycetota</taxon>
        <taxon>Actinomycetes</taxon>
        <taxon>Mycobacteriales</taxon>
        <taxon>Mycobacteriaceae</taxon>
        <taxon>Mycolicibacter</taxon>
    </lineage>
</organism>
<dbReference type="InterPro" id="IPR007497">
    <property type="entry name" value="SIMPL/DUF541"/>
</dbReference>
<evidence type="ECO:0000313" key="2">
    <source>
        <dbReference type="Proteomes" id="UP001190466"/>
    </source>
</evidence>
<dbReference type="Gene3D" id="3.30.110.170">
    <property type="entry name" value="Protein of unknown function (DUF541), domain 1"/>
    <property type="match status" value="1"/>
</dbReference>
<dbReference type="EMBL" id="OY726395">
    <property type="protein sequence ID" value="CAJ1581736.1"/>
    <property type="molecule type" value="Genomic_DNA"/>
</dbReference>
<gene>
    <name evidence="1" type="ORF">MU0050_001695</name>
</gene>
<keyword evidence="2" id="KW-1185">Reference proteome</keyword>
<dbReference type="Proteomes" id="UP001190466">
    <property type="component" value="Chromosome"/>
</dbReference>